<dbReference type="GO" id="GO:0005886">
    <property type="term" value="C:plasma membrane"/>
    <property type="evidence" value="ECO:0007669"/>
    <property type="project" value="UniProtKB-SubCell"/>
</dbReference>
<feature type="transmembrane region" description="Helical" evidence="7">
    <location>
        <begin position="292"/>
        <end position="310"/>
    </location>
</feature>
<feature type="transmembrane region" description="Helical" evidence="7">
    <location>
        <begin position="507"/>
        <end position="540"/>
    </location>
</feature>
<feature type="region of interest" description="Disordered" evidence="6">
    <location>
        <begin position="724"/>
        <end position="751"/>
    </location>
</feature>
<feature type="transmembrane region" description="Helical" evidence="7">
    <location>
        <begin position="60"/>
        <end position="79"/>
    </location>
</feature>
<feature type="transmembrane region" description="Helical" evidence="7">
    <location>
        <begin position="12"/>
        <end position="30"/>
    </location>
</feature>
<keyword evidence="2" id="KW-1003">Cell membrane</keyword>
<dbReference type="PANTHER" id="PTHR30619:SF1">
    <property type="entry name" value="RECOMBINATION PROTEIN 2"/>
    <property type="match status" value="1"/>
</dbReference>
<dbReference type="InterPro" id="IPR052159">
    <property type="entry name" value="Competence_DNA_uptake"/>
</dbReference>
<evidence type="ECO:0000259" key="8">
    <source>
        <dbReference type="Pfam" id="PF03772"/>
    </source>
</evidence>
<dbReference type="Pfam" id="PF03772">
    <property type="entry name" value="Competence"/>
    <property type="match status" value="1"/>
</dbReference>
<reference evidence="9 10" key="1">
    <citation type="submission" date="2020-07" db="EMBL/GenBank/DDBJ databases">
        <title>Genomic Encyclopedia of Type Strains, Phase IV (KMG-V): Genome sequencing to study the core and pangenomes of soil and plant-associated prokaryotes.</title>
        <authorList>
            <person name="Whitman W."/>
        </authorList>
    </citation>
    <scope>NUCLEOTIDE SEQUENCE [LARGE SCALE GENOMIC DNA]</scope>
    <source>
        <strain evidence="9 10">AN3</strain>
    </source>
</reference>
<sequence>MAFSREYDRGNFFLFTPVFAGSGAVLYFSLPSEPRLSAILFGLTALAGFKLRARERYLTGVWLSMALLIVIGMVCAKLETLRLDTPMLGSGVTTRLTGRIVAINRAERGGWRVTMDVVATERPQLRYAPARLVVSVRALPLDADIGSGLSGLVHLRPQSGPVRPGNYDFAFHNYYRGIGGSGFFLGKPEAVHLAEPPDAATRMLFMIAGMRQALTDRILGHIPGETGAIAASLITGQRDGISEATNNAMRLSGLSHILSISGFHMALVAGIVIGSLRACMAFFPEFAARYPIKKFSACAALSASAFYLLLSGIDVAAQRSFIMLGVMLIAMTADRAALSLRNVALAALVTIGVAPHELMGPSFQMSYSATAALIAFYGWWSPRKAGRNGKRPRGNHMLLQLPGRIGDHISNAALTSLVAGSASAIFAAYHFNNTAPLGLIGNAFALPVVSVLVMPFAVLALLLMPFDLDFLPFAIMQRGIELVVFIASHVAALSPSGNLGPMPQLSLILMSGALVILLLLSSWLRLCALPLVVAAVLMMARTVPPDIVLSEDGRLVGVRNGAVLMINRAQGGTFSLNNWLQGYGLEQIVKPMDGGKKPVEGAFECANKLCIAREPGGLIIAYTDDPTQKHAACSEAHIVVLGFADAQSDCEAPGAMVISRRDLALHGAAEIRFGSIKQGQDDLSDTAKVEEIVNQRLLSADLTYAIGPPERPWNTYRIHSNAARNLPERNRNSQPAKDIPTNSGRDAEADQ</sequence>
<keyword evidence="3 7" id="KW-0812">Transmembrane</keyword>
<evidence type="ECO:0000256" key="3">
    <source>
        <dbReference type="ARBA" id="ARBA00022692"/>
    </source>
</evidence>
<evidence type="ECO:0000313" key="10">
    <source>
        <dbReference type="Proteomes" id="UP000549052"/>
    </source>
</evidence>
<dbReference type="InterPro" id="IPR004477">
    <property type="entry name" value="ComEC_N"/>
</dbReference>
<evidence type="ECO:0000256" key="5">
    <source>
        <dbReference type="ARBA" id="ARBA00023136"/>
    </source>
</evidence>
<feature type="transmembrane region" description="Helical" evidence="7">
    <location>
        <begin position="443"/>
        <end position="463"/>
    </location>
</feature>
<comment type="caution">
    <text evidence="9">The sequence shown here is derived from an EMBL/GenBank/DDBJ whole genome shotgun (WGS) entry which is preliminary data.</text>
</comment>
<gene>
    <name evidence="9" type="ORF">FHW16_004100</name>
</gene>
<dbReference type="NCBIfam" id="TIGR00360">
    <property type="entry name" value="ComEC_N-term"/>
    <property type="match status" value="1"/>
</dbReference>
<feature type="transmembrane region" description="Helical" evidence="7">
    <location>
        <begin position="362"/>
        <end position="380"/>
    </location>
</feature>
<dbReference type="Proteomes" id="UP000549052">
    <property type="component" value="Unassembled WGS sequence"/>
</dbReference>
<accession>A0A839EUZ9</accession>
<dbReference type="PANTHER" id="PTHR30619">
    <property type="entry name" value="DNA INTERNALIZATION/COMPETENCE PROTEIN COMEC/REC2"/>
    <property type="match status" value="1"/>
</dbReference>
<feature type="transmembrane region" description="Helical" evidence="7">
    <location>
        <begin position="340"/>
        <end position="356"/>
    </location>
</feature>
<proteinExistence type="predicted"/>
<comment type="subcellular location">
    <subcellularLocation>
        <location evidence="1">Cell membrane</location>
        <topology evidence="1">Multi-pass membrane protein</topology>
    </subcellularLocation>
</comment>
<evidence type="ECO:0000256" key="7">
    <source>
        <dbReference type="SAM" id="Phobius"/>
    </source>
</evidence>
<dbReference type="EMBL" id="JACGXN010000007">
    <property type="protein sequence ID" value="MBA8880380.1"/>
    <property type="molecule type" value="Genomic_DNA"/>
</dbReference>
<keyword evidence="10" id="KW-1185">Reference proteome</keyword>
<protein>
    <submittedName>
        <fullName evidence="9">Competence protein ComEC</fullName>
    </submittedName>
</protein>
<feature type="transmembrane region" description="Helical" evidence="7">
    <location>
        <begin position="257"/>
        <end position="280"/>
    </location>
</feature>
<feature type="transmembrane region" description="Helical" evidence="7">
    <location>
        <begin position="475"/>
        <end position="495"/>
    </location>
</feature>
<dbReference type="AlphaFoldDB" id="A0A839EUZ9"/>
<evidence type="ECO:0000256" key="1">
    <source>
        <dbReference type="ARBA" id="ARBA00004651"/>
    </source>
</evidence>
<evidence type="ECO:0000256" key="6">
    <source>
        <dbReference type="SAM" id="MobiDB-lite"/>
    </source>
</evidence>
<feature type="compositionally biased region" description="Polar residues" evidence="6">
    <location>
        <begin position="732"/>
        <end position="744"/>
    </location>
</feature>
<evidence type="ECO:0000256" key="2">
    <source>
        <dbReference type="ARBA" id="ARBA00022475"/>
    </source>
</evidence>
<evidence type="ECO:0000313" key="9">
    <source>
        <dbReference type="EMBL" id="MBA8880380.1"/>
    </source>
</evidence>
<feature type="transmembrane region" description="Helical" evidence="7">
    <location>
        <begin position="412"/>
        <end position="431"/>
    </location>
</feature>
<organism evidence="9 10">
    <name type="scientific">Phyllobacterium myrsinacearum</name>
    <dbReference type="NCBI Taxonomy" id="28101"/>
    <lineage>
        <taxon>Bacteria</taxon>
        <taxon>Pseudomonadati</taxon>
        <taxon>Pseudomonadota</taxon>
        <taxon>Alphaproteobacteria</taxon>
        <taxon>Hyphomicrobiales</taxon>
        <taxon>Phyllobacteriaceae</taxon>
        <taxon>Phyllobacterium</taxon>
    </lineage>
</organism>
<evidence type="ECO:0000256" key="4">
    <source>
        <dbReference type="ARBA" id="ARBA00022989"/>
    </source>
</evidence>
<keyword evidence="5 7" id="KW-0472">Membrane</keyword>
<name>A0A839EUZ9_9HYPH</name>
<feature type="domain" description="ComEC/Rec2-related protein" evidence="8">
    <location>
        <begin position="233"/>
        <end position="520"/>
    </location>
</feature>
<keyword evidence="4 7" id="KW-1133">Transmembrane helix</keyword>